<name>A0A0K2V984_LEPSM</name>
<sequence>MTTLYIFMLQKKINSIFSPFKPVLSNR</sequence>
<protein>
    <submittedName>
        <fullName evidence="1">Uncharacterized protein</fullName>
    </submittedName>
</protein>
<dbReference type="EMBL" id="HACA01029125">
    <property type="protein sequence ID" value="CDW46486.1"/>
    <property type="molecule type" value="Transcribed_RNA"/>
</dbReference>
<evidence type="ECO:0000313" key="1">
    <source>
        <dbReference type="EMBL" id="CDW46486.1"/>
    </source>
</evidence>
<organism evidence="1">
    <name type="scientific">Lepeophtheirus salmonis</name>
    <name type="common">Salmon louse</name>
    <name type="synonym">Caligus salmonis</name>
    <dbReference type="NCBI Taxonomy" id="72036"/>
    <lineage>
        <taxon>Eukaryota</taxon>
        <taxon>Metazoa</taxon>
        <taxon>Ecdysozoa</taxon>
        <taxon>Arthropoda</taxon>
        <taxon>Crustacea</taxon>
        <taxon>Multicrustacea</taxon>
        <taxon>Hexanauplia</taxon>
        <taxon>Copepoda</taxon>
        <taxon>Siphonostomatoida</taxon>
        <taxon>Caligidae</taxon>
        <taxon>Lepeophtheirus</taxon>
    </lineage>
</organism>
<reference evidence="1" key="1">
    <citation type="submission" date="2014-05" db="EMBL/GenBank/DDBJ databases">
        <authorList>
            <person name="Chronopoulou M."/>
        </authorList>
    </citation>
    <scope>NUCLEOTIDE SEQUENCE</scope>
    <source>
        <tissue evidence="1">Whole organism</tissue>
    </source>
</reference>
<accession>A0A0K2V984</accession>
<proteinExistence type="predicted"/>
<dbReference type="AlphaFoldDB" id="A0A0K2V984"/>